<evidence type="ECO:0000256" key="10">
    <source>
        <dbReference type="ARBA" id="ARBA00023242"/>
    </source>
</evidence>
<sequence>VDNRELRTPYESQIIQGNAVHCCMVCQYRSSKISNVKRHMRNHTGERPFSCPHCGQSFTQKAHALRHISRVHVARKCCK</sequence>
<dbReference type="EMBL" id="BGPR01070057">
    <property type="protein sequence ID" value="GBO43571.1"/>
    <property type="molecule type" value="Genomic_DNA"/>
</dbReference>
<evidence type="ECO:0000256" key="9">
    <source>
        <dbReference type="ARBA" id="ARBA00023163"/>
    </source>
</evidence>
<dbReference type="FunFam" id="3.30.160.60:FF:000508">
    <property type="entry name" value="Myeloid zinc finger 1"/>
    <property type="match status" value="1"/>
</dbReference>
<evidence type="ECO:0000313" key="14">
    <source>
        <dbReference type="EMBL" id="GBO43571.1"/>
    </source>
</evidence>
<evidence type="ECO:0000256" key="7">
    <source>
        <dbReference type="ARBA" id="ARBA00023015"/>
    </source>
</evidence>
<dbReference type="Gene3D" id="3.30.160.60">
    <property type="entry name" value="Classic Zinc Finger"/>
    <property type="match status" value="2"/>
</dbReference>
<keyword evidence="5 12" id="KW-0863">Zinc-finger</keyword>
<dbReference type="PROSITE" id="PS50157">
    <property type="entry name" value="ZINC_FINGER_C2H2_2"/>
    <property type="match status" value="2"/>
</dbReference>
<dbReference type="SUPFAM" id="SSF57667">
    <property type="entry name" value="beta-beta-alpha zinc fingers"/>
    <property type="match status" value="1"/>
</dbReference>
<gene>
    <name evidence="14" type="ORF">AVEN_85062_1</name>
</gene>
<dbReference type="Pfam" id="PF13465">
    <property type="entry name" value="zf-H2C2_2"/>
    <property type="match status" value="1"/>
</dbReference>
<evidence type="ECO:0000256" key="3">
    <source>
        <dbReference type="ARBA" id="ARBA00022723"/>
    </source>
</evidence>
<dbReference type="OrthoDB" id="6514753at2759"/>
<dbReference type="GO" id="GO:0042802">
    <property type="term" value="F:identical protein binding"/>
    <property type="evidence" value="ECO:0007669"/>
    <property type="project" value="UniProtKB-ARBA"/>
</dbReference>
<feature type="non-terminal residue" evidence="14">
    <location>
        <position position="1"/>
    </location>
</feature>
<keyword evidence="6" id="KW-0862">Zinc</keyword>
<evidence type="ECO:0000256" key="4">
    <source>
        <dbReference type="ARBA" id="ARBA00022737"/>
    </source>
</evidence>
<dbReference type="SMART" id="SM00355">
    <property type="entry name" value="ZnF_C2H2"/>
    <property type="match status" value="2"/>
</dbReference>
<evidence type="ECO:0000256" key="12">
    <source>
        <dbReference type="PROSITE-ProRule" id="PRU00042"/>
    </source>
</evidence>
<keyword evidence="7" id="KW-0805">Transcription regulation</keyword>
<dbReference type="InterPro" id="IPR050527">
    <property type="entry name" value="Snail/Krueppel_Znf"/>
</dbReference>
<dbReference type="GO" id="GO:0005634">
    <property type="term" value="C:nucleus"/>
    <property type="evidence" value="ECO:0007669"/>
    <property type="project" value="UniProtKB-SubCell"/>
</dbReference>
<comment type="similarity">
    <text evidence="11">Belongs to the snail C2H2-type zinc-finger protein family.</text>
</comment>
<evidence type="ECO:0000256" key="1">
    <source>
        <dbReference type="ARBA" id="ARBA00004123"/>
    </source>
</evidence>
<comment type="subcellular location">
    <subcellularLocation>
        <location evidence="1">Nucleus</location>
    </subcellularLocation>
</comment>
<proteinExistence type="inferred from homology"/>
<feature type="domain" description="C2H2-type" evidence="13">
    <location>
        <begin position="49"/>
        <end position="77"/>
    </location>
</feature>
<keyword evidence="4" id="KW-0677">Repeat</keyword>
<evidence type="ECO:0000256" key="2">
    <source>
        <dbReference type="ARBA" id="ARBA00006991"/>
    </source>
</evidence>
<dbReference type="PANTHER" id="PTHR24388:SF53">
    <property type="entry name" value="CHORION TRANSCRIPTION FACTOR CF2-RELATED"/>
    <property type="match status" value="1"/>
</dbReference>
<comment type="similarity">
    <text evidence="2">Belongs to the krueppel C2H2-type zinc-finger protein family.</text>
</comment>
<comment type="caution">
    <text evidence="14">The sequence shown here is derived from an EMBL/GenBank/DDBJ whole genome shotgun (WGS) entry which is preliminary data.</text>
</comment>
<name>A0A4Y2X209_ARAVE</name>
<feature type="domain" description="C2H2-type" evidence="13">
    <location>
        <begin position="21"/>
        <end position="48"/>
    </location>
</feature>
<keyword evidence="9" id="KW-0804">Transcription</keyword>
<dbReference type="GO" id="GO:0008270">
    <property type="term" value="F:zinc ion binding"/>
    <property type="evidence" value="ECO:0007669"/>
    <property type="project" value="UniProtKB-KW"/>
</dbReference>
<keyword evidence="10" id="KW-0539">Nucleus</keyword>
<dbReference type="Proteomes" id="UP000499080">
    <property type="component" value="Unassembled WGS sequence"/>
</dbReference>
<organism evidence="14 15">
    <name type="scientific">Araneus ventricosus</name>
    <name type="common">Orbweaver spider</name>
    <name type="synonym">Epeira ventricosa</name>
    <dbReference type="NCBI Taxonomy" id="182803"/>
    <lineage>
        <taxon>Eukaryota</taxon>
        <taxon>Metazoa</taxon>
        <taxon>Ecdysozoa</taxon>
        <taxon>Arthropoda</taxon>
        <taxon>Chelicerata</taxon>
        <taxon>Arachnida</taxon>
        <taxon>Araneae</taxon>
        <taxon>Araneomorphae</taxon>
        <taxon>Entelegynae</taxon>
        <taxon>Araneoidea</taxon>
        <taxon>Araneidae</taxon>
        <taxon>Araneus</taxon>
    </lineage>
</organism>
<evidence type="ECO:0000256" key="11">
    <source>
        <dbReference type="ARBA" id="ARBA00037948"/>
    </source>
</evidence>
<protein>
    <recommendedName>
        <fullName evidence="13">C2H2-type domain-containing protein</fullName>
    </recommendedName>
</protein>
<evidence type="ECO:0000256" key="6">
    <source>
        <dbReference type="ARBA" id="ARBA00022833"/>
    </source>
</evidence>
<evidence type="ECO:0000256" key="5">
    <source>
        <dbReference type="ARBA" id="ARBA00022771"/>
    </source>
</evidence>
<keyword evidence="15" id="KW-1185">Reference proteome</keyword>
<accession>A0A4Y2X209</accession>
<reference evidence="14 15" key="1">
    <citation type="journal article" date="2019" name="Sci. Rep.">
        <title>Orb-weaving spider Araneus ventricosus genome elucidates the spidroin gene catalogue.</title>
        <authorList>
            <person name="Kono N."/>
            <person name="Nakamura H."/>
            <person name="Ohtoshi R."/>
            <person name="Moran D.A.P."/>
            <person name="Shinohara A."/>
            <person name="Yoshida Y."/>
            <person name="Fujiwara M."/>
            <person name="Mori M."/>
            <person name="Tomita M."/>
            <person name="Arakawa K."/>
        </authorList>
    </citation>
    <scope>NUCLEOTIDE SEQUENCE [LARGE SCALE GENOMIC DNA]</scope>
</reference>
<dbReference type="InterPro" id="IPR013087">
    <property type="entry name" value="Znf_C2H2_type"/>
</dbReference>
<evidence type="ECO:0000256" key="8">
    <source>
        <dbReference type="ARBA" id="ARBA00023125"/>
    </source>
</evidence>
<dbReference type="GO" id="GO:0000978">
    <property type="term" value="F:RNA polymerase II cis-regulatory region sequence-specific DNA binding"/>
    <property type="evidence" value="ECO:0007669"/>
    <property type="project" value="TreeGrafter"/>
</dbReference>
<dbReference type="PANTHER" id="PTHR24388">
    <property type="entry name" value="ZINC FINGER PROTEIN"/>
    <property type="match status" value="1"/>
</dbReference>
<evidence type="ECO:0000313" key="15">
    <source>
        <dbReference type="Proteomes" id="UP000499080"/>
    </source>
</evidence>
<keyword evidence="3" id="KW-0479">Metal-binding</keyword>
<keyword evidence="8" id="KW-0238">DNA-binding</keyword>
<dbReference type="GO" id="GO:0000981">
    <property type="term" value="F:DNA-binding transcription factor activity, RNA polymerase II-specific"/>
    <property type="evidence" value="ECO:0007669"/>
    <property type="project" value="TreeGrafter"/>
</dbReference>
<evidence type="ECO:0000259" key="13">
    <source>
        <dbReference type="PROSITE" id="PS50157"/>
    </source>
</evidence>
<dbReference type="AlphaFoldDB" id="A0A4Y2X209"/>
<dbReference type="InterPro" id="IPR036236">
    <property type="entry name" value="Znf_C2H2_sf"/>
</dbReference>
<dbReference type="PROSITE" id="PS00028">
    <property type="entry name" value="ZINC_FINGER_C2H2_1"/>
    <property type="match status" value="1"/>
</dbReference>